<feature type="transmembrane region" description="Helical" evidence="22">
    <location>
        <begin position="641"/>
        <end position="664"/>
    </location>
</feature>
<dbReference type="InterPro" id="IPR030225">
    <property type="entry name" value="SCAP"/>
</dbReference>
<evidence type="ECO:0000256" key="17">
    <source>
        <dbReference type="ARBA" id="ARBA00023180"/>
    </source>
</evidence>
<feature type="domain" description="SSD" evidence="23">
    <location>
        <begin position="238"/>
        <end position="397"/>
    </location>
</feature>
<evidence type="ECO:0000256" key="18">
    <source>
        <dbReference type="ARBA" id="ARBA00023221"/>
    </source>
</evidence>
<evidence type="ECO:0000256" key="12">
    <source>
        <dbReference type="ARBA" id="ARBA00023034"/>
    </source>
</evidence>
<evidence type="ECO:0000256" key="15">
    <source>
        <dbReference type="ARBA" id="ARBA00023136"/>
    </source>
</evidence>
<evidence type="ECO:0000256" key="22">
    <source>
        <dbReference type="SAM" id="Phobius"/>
    </source>
</evidence>
<evidence type="ECO:0000256" key="11">
    <source>
        <dbReference type="ARBA" id="ARBA00022989"/>
    </source>
</evidence>
<keyword evidence="7 20" id="KW-0853">WD repeat</keyword>
<dbReference type="GO" id="GO:0032933">
    <property type="term" value="P:SREBP signaling pathway"/>
    <property type="evidence" value="ECO:0007669"/>
    <property type="project" value="InterPro"/>
</dbReference>
<protein>
    <recommendedName>
        <fullName evidence="5">Sterol regulatory element-binding protein cleavage-activating protein</fullName>
    </recommendedName>
</protein>
<feature type="compositionally biased region" description="Polar residues" evidence="21">
    <location>
        <begin position="762"/>
        <end position="776"/>
    </location>
</feature>
<name>A0A915EI70_9BILA</name>
<evidence type="ECO:0000259" key="23">
    <source>
        <dbReference type="PROSITE" id="PS50156"/>
    </source>
</evidence>
<evidence type="ECO:0000256" key="2">
    <source>
        <dbReference type="ARBA" id="ARBA00004557"/>
    </source>
</evidence>
<feature type="transmembrane region" description="Helical" evidence="22">
    <location>
        <begin position="270"/>
        <end position="294"/>
    </location>
</feature>
<dbReference type="SMART" id="SM00320">
    <property type="entry name" value="WD40"/>
    <property type="match status" value="2"/>
</dbReference>
<dbReference type="GO" id="GO:0032936">
    <property type="term" value="C:SREBP-SCAP complex"/>
    <property type="evidence" value="ECO:0007669"/>
    <property type="project" value="TreeGrafter"/>
</dbReference>
<dbReference type="AlphaFoldDB" id="A0A915EI70"/>
<keyword evidence="18" id="KW-0753">Steroid metabolism</keyword>
<evidence type="ECO:0000256" key="5">
    <source>
        <dbReference type="ARBA" id="ARBA00019541"/>
    </source>
</evidence>
<evidence type="ECO:0000256" key="3">
    <source>
        <dbReference type="ARBA" id="ARBA00004653"/>
    </source>
</evidence>
<comment type="subcellular location">
    <subcellularLocation>
        <location evidence="2">Cytoplasmic vesicle</location>
        <location evidence="2">COPII-coated vesicle membrane</location>
        <topology evidence="2">Multi-pass membrane protein</topology>
    </subcellularLocation>
    <subcellularLocation>
        <location evidence="1">Endoplasmic reticulum membrane</location>
        <topology evidence="1">Multi-pass membrane protein</topology>
    </subcellularLocation>
    <subcellularLocation>
        <location evidence="3">Golgi apparatus membrane</location>
        <topology evidence="3">Multi-pass membrane protein</topology>
    </subcellularLocation>
</comment>
<accession>A0A915EI70</accession>
<evidence type="ECO:0000313" key="24">
    <source>
        <dbReference type="Proteomes" id="UP000887574"/>
    </source>
</evidence>
<keyword evidence="10" id="KW-0256">Endoplasmic reticulum</keyword>
<dbReference type="GO" id="GO:0008203">
    <property type="term" value="P:cholesterol metabolic process"/>
    <property type="evidence" value="ECO:0007669"/>
    <property type="project" value="UniProtKB-KW"/>
</dbReference>
<organism evidence="24 25">
    <name type="scientific">Ditylenchus dipsaci</name>
    <dbReference type="NCBI Taxonomy" id="166011"/>
    <lineage>
        <taxon>Eukaryota</taxon>
        <taxon>Metazoa</taxon>
        <taxon>Ecdysozoa</taxon>
        <taxon>Nematoda</taxon>
        <taxon>Chromadorea</taxon>
        <taxon>Rhabditida</taxon>
        <taxon>Tylenchina</taxon>
        <taxon>Tylenchomorpha</taxon>
        <taxon>Sphaerularioidea</taxon>
        <taxon>Anguinidae</taxon>
        <taxon>Anguininae</taxon>
        <taxon>Ditylenchus</taxon>
    </lineage>
</organism>
<evidence type="ECO:0000313" key="25">
    <source>
        <dbReference type="WBParaSite" id="jg6162"/>
    </source>
</evidence>
<dbReference type="GO" id="GO:0012507">
    <property type="term" value="C:ER to Golgi transport vesicle membrane"/>
    <property type="evidence" value="ECO:0007669"/>
    <property type="project" value="UniProtKB-SubCell"/>
</dbReference>
<evidence type="ECO:0000256" key="8">
    <source>
        <dbReference type="ARBA" id="ARBA00022692"/>
    </source>
</evidence>
<feature type="transmembrane region" description="Helical" evidence="22">
    <location>
        <begin position="505"/>
        <end position="525"/>
    </location>
</feature>
<feature type="transmembrane region" description="Helical" evidence="22">
    <location>
        <begin position="692"/>
        <end position="716"/>
    </location>
</feature>
<evidence type="ECO:0000256" key="7">
    <source>
        <dbReference type="ARBA" id="ARBA00022574"/>
    </source>
</evidence>
<dbReference type="GO" id="GO:0000139">
    <property type="term" value="C:Golgi membrane"/>
    <property type="evidence" value="ECO:0007669"/>
    <property type="project" value="UniProtKB-SubCell"/>
</dbReference>
<dbReference type="InterPro" id="IPR001680">
    <property type="entry name" value="WD40_rpt"/>
</dbReference>
<evidence type="ECO:0000256" key="14">
    <source>
        <dbReference type="ARBA" id="ARBA00023121"/>
    </source>
</evidence>
<dbReference type="PROSITE" id="PS50156">
    <property type="entry name" value="SSD"/>
    <property type="match status" value="1"/>
</dbReference>
<dbReference type="GO" id="GO:0005789">
    <property type="term" value="C:endoplasmic reticulum membrane"/>
    <property type="evidence" value="ECO:0007669"/>
    <property type="project" value="UniProtKB-SubCell"/>
</dbReference>
<feature type="transmembrane region" description="Helical" evidence="22">
    <location>
        <begin position="306"/>
        <end position="326"/>
    </location>
</feature>
<dbReference type="InterPro" id="IPR000731">
    <property type="entry name" value="SSD"/>
</dbReference>
<dbReference type="InterPro" id="IPR053958">
    <property type="entry name" value="HMGCR/SNAP/NPC1-like_SSD"/>
</dbReference>
<feature type="transmembrane region" description="Helical" evidence="22">
    <location>
        <begin position="239"/>
        <end position="258"/>
    </location>
</feature>
<keyword evidence="6" id="KW-0153">Cholesterol metabolism</keyword>
<dbReference type="Proteomes" id="UP000887574">
    <property type="component" value="Unplaced"/>
</dbReference>
<evidence type="ECO:0000256" key="16">
    <source>
        <dbReference type="ARBA" id="ARBA00023166"/>
    </source>
</evidence>
<evidence type="ECO:0000256" key="13">
    <source>
        <dbReference type="ARBA" id="ARBA00023098"/>
    </source>
</evidence>
<dbReference type="InterPro" id="IPR036322">
    <property type="entry name" value="WD40_repeat_dom_sf"/>
</dbReference>
<dbReference type="Pfam" id="PF12349">
    <property type="entry name" value="Sterol-sensing"/>
    <property type="match status" value="1"/>
</dbReference>
<evidence type="ECO:0000256" key="21">
    <source>
        <dbReference type="SAM" id="MobiDB-lite"/>
    </source>
</evidence>
<keyword evidence="24" id="KW-1185">Reference proteome</keyword>
<comment type="function">
    <text evidence="19">Escort protein required for cholesterol as well as lipid homeostasis. Regulates export of the SCAP-SREBP complex from the endoplasmic reticulum to the Golgi upon low cholesterol, thereby regulating the processing of sterol regulatory element-binding proteins (SREBPs) SREBF1/SREBP1 and SREBF2/SREBP2. At high sterol concentrations, formation of a ternary complex with INSIG (INSIG1 or INSIG2) leads to mask the ER export signal in SCAP, promoting retention of the complex in the endoplasmic reticulum. Low sterol concentrations trigger release of INSIG, a conformational change in the SSD domain of SCAP, unmasking of the ER export signal, promoting recruitment into COPII-coated vesicles and transport of the SCAP-SREBP to the Golgi: in the Golgi, SREBPs are then processed, releasing the transcription factor fragment of SREBPs from the membrane, its import into the nucleus and up-regulation of LDLR, INSIG1 and the mevalonate pathway. Binds cholesterol via its SSD domain.</text>
</comment>
<feature type="region of interest" description="Disordered" evidence="21">
    <location>
        <begin position="756"/>
        <end position="776"/>
    </location>
</feature>
<keyword evidence="12" id="KW-0333">Golgi apparatus</keyword>
<evidence type="ECO:0000256" key="19">
    <source>
        <dbReference type="ARBA" id="ARBA00045958"/>
    </source>
</evidence>
<evidence type="ECO:0000256" key="6">
    <source>
        <dbReference type="ARBA" id="ARBA00022548"/>
    </source>
</evidence>
<dbReference type="InterPro" id="IPR015943">
    <property type="entry name" value="WD40/YVTN_repeat-like_dom_sf"/>
</dbReference>
<keyword evidence="16" id="KW-1207">Sterol metabolism</keyword>
<dbReference type="Pfam" id="PF00400">
    <property type="entry name" value="WD40"/>
    <property type="match status" value="1"/>
</dbReference>
<evidence type="ECO:0000256" key="9">
    <source>
        <dbReference type="ARBA" id="ARBA00022737"/>
    </source>
</evidence>
<dbReference type="SUPFAM" id="SSF50978">
    <property type="entry name" value="WD40 repeat-like"/>
    <property type="match status" value="1"/>
</dbReference>
<keyword evidence="8 22" id="KW-0812">Transmembrane</keyword>
<evidence type="ECO:0000256" key="20">
    <source>
        <dbReference type="PROSITE-ProRule" id="PRU00221"/>
    </source>
</evidence>
<dbReference type="InterPro" id="IPR057041">
    <property type="entry name" value="SCAP_N"/>
</dbReference>
<feature type="repeat" description="WD" evidence="20">
    <location>
        <begin position="933"/>
        <end position="974"/>
    </location>
</feature>
<proteinExistence type="inferred from homology"/>
<keyword evidence="11 22" id="KW-1133">Transmembrane helix</keyword>
<dbReference type="PROSITE" id="PS50082">
    <property type="entry name" value="WD_REPEATS_2"/>
    <property type="match status" value="1"/>
</dbReference>
<feature type="transmembrane region" description="Helical" evidence="22">
    <location>
        <begin position="377"/>
        <end position="400"/>
    </location>
</feature>
<evidence type="ECO:0000256" key="1">
    <source>
        <dbReference type="ARBA" id="ARBA00004477"/>
    </source>
</evidence>
<dbReference type="GO" id="GO:0032934">
    <property type="term" value="F:sterol binding"/>
    <property type="evidence" value="ECO:0007669"/>
    <property type="project" value="InterPro"/>
</dbReference>
<keyword evidence="9" id="KW-0677">Repeat</keyword>
<evidence type="ECO:0000256" key="10">
    <source>
        <dbReference type="ARBA" id="ARBA00022824"/>
    </source>
</evidence>
<comment type="similarity">
    <text evidence="4">Belongs to the WD repeat SCAP family.</text>
</comment>
<dbReference type="WBParaSite" id="jg6162">
    <property type="protein sequence ID" value="jg6162"/>
    <property type="gene ID" value="jg6162"/>
</dbReference>
<keyword evidence="15 22" id="KW-0472">Membrane</keyword>
<sequence>MANLKDYLRGSLPERSWNVREKVARAFYDYGRLCSAHPATCLSISIITTLFLSWPAIAKVRLPISSPMDVYWSNGPSVDYDKNSSTPEWLKLKGSTAYVQNFIIRGVVEPWDSANKNLSPTVAVKGPLSRAFVVENIVRTDNNILSTIFAQPCTANVCLRDVFLGTPTRFTGIKEKYRTNRKRYIEFAITLFTTRFDSSWRSSLISALSQHFEIKKSRASDDQTFVHVYYVPRKYFADYAPLLTSYLICAVMVFYFTVCKFEMVKSKMALAFGAFITVLTTLSSTAGICSYFELTPTLWGAGLYPYLAMVITLENILCITRSVVYTPPSMSVSSRLSYGLSAEGCSISKYFLLEMCFLFLGYITFVPEIQEFCSFAFIGLVVDLYMQLFFYAPCLTYDLLRLGTEEKQKFSLMLFNTDIKKLKNYPNPTCPARILLPSLFINRRRLVRTYSDTQMSTKYNNTMHPRISKSHRRTLSTEKIEIYLKRETLISNRLRLLYYWTKTRFFQRLLMIFFCFWVLWLAFIVHKWRLFDVGVTSQNTTLKASEKFGISQHLIETAPLEWGEFQRNTFRWWPAFLSQYNNISLSGNYITFVPPIFIEALVPVDDPRKHLNAIRDSANGSASPAVELNNRIYWLERQMTAMLLFSTLLPFSIVVIFILYMCFWDRWFNLSDSKQITSATKKRASQPITTKVLIWPLFFFHAMICLLNVCGRILVWDPNSGELKHTLKHPHTSGSSSNQNLNLAFLPAPQQQLRQRSRTLSNAVNNQPGDASSSSNLLSVQKLEVAEGSDHFPSSRYIRSQVWCMDMRQNVVVMGYSSGFIDIFHSLTGNYLGGTQEGETNVTASAGITHIQIKSNRVISMKLNGSLESHELMLFYSDKMTPIKASIQRLTLTRAHQKPATQMICTSNYVISCGHDTTIKVFDIVSMRVLFTLNGHDSSVVSICADEQANTLFSCSLGGAIFCWDLEDGCLLRTVDSGVNEVDIYLFDQAHEIKCTSELLVALNVGTSISFFNKFSGQLLAQILLGFENNKYRRGEEYVHEEGQHLIIFNDQLAISSNGNSLQLWDLNDKVLIRQICLPSQVDKISQVNAQSLLCCSGSHIYIVSLPGVYKDN</sequence>
<dbReference type="GO" id="GO:0045540">
    <property type="term" value="P:regulation of cholesterol biosynthetic process"/>
    <property type="evidence" value="ECO:0007669"/>
    <property type="project" value="TreeGrafter"/>
</dbReference>
<feature type="transmembrane region" description="Helical" evidence="22">
    <location>
        <begin position="347"/>
        <end position="365"/>
    </location>
</feature>
<dbReference type="PANTHER" id="PTHR46378">
    <property type="entry name" value="STEROL REGULATORY ELEMENT-BINDING PROTEIN CLEAVAGE-ACTIVATING PROTEIN"/>
    <property type="match status" value="1"/>
</dbReference>
<dbReference type="Pfam" id="PF24006">
    <property type="entry name" value="SCAP_N"/>
    <property type="match status" value="1"/>
</dbReference>
<evidence type="ECO:0000256" key="4">
    <source>
        <dbReference type="ARBA" id="ARBA00007410"/>
    </source>
</evidence>
<dbReference type="PANTHER" id="PTHR46378:SF1">
    <property type="entry name" value="STEROL REGULATORY ELEMENT-BINDING PROTEIN CLEAVAGE-ACTIVATING PROTEIN"/>
    <property type="match status" value="1"/>
</dbReference>
<keyword evidence="13" id="KW-0443">Lipid metabolism</keyword>
<reference evidence="25" key="1">
    <citation type="submission" date="2022-11" db="UniProtKB">
        <authorList>
            <consortium name="WormBaseParasite"/>
        </authorList>
    </citation>
    <scope>IDENTIFICATION</scope>
</reference>
<dbReference type="Gene3D" id="2.130.10.10">
    <property type="entry name" value="YVTN repeat-like/Quinoprotein amine dehydrogenase"/>
    <property type="match status" value="1"/>
</dbReference>
<keyword evidence="17" id="KW-0325">Glycoprotein</keyword>
<keyword evidence="14" id="KW-0446">Lipid-binding</keyword>